<dbReference type="RefSeq" id="XP_003136600.1">
    <property type="nucleotide sequence ID" value="XM_003136552.1"/>
</dbReference>
<evidence type="ECO:0000313" key="1">
    <source>
        <dbReference type="EMBL" id="EFO27464.1"/>
    </source>
</evidence>
<dbReference type="EMBL" id="JH712105">
    <property type="protein sequence ID" value="EFO27464.1"/>
    <property type="molecule type" value="Genomic_DNA"/>
</dbReference>
<dbReference type="AlphaFoldDB" id="A0A1S0UA17"/>
<organism evidence="1">
    <name type="scientific">Loa loa</name>
    <name type="common">Eye worm</name>
    <name type="synonym">Filaria loa</name>
    <dbReference type="NCBI Taxonomy" id="7209"/>
    <lineage>
        <taxon>Eukaryota</taxon>
        <taxon>Metazoa</taxon>
        <taxon>Ecdysozoa</taxon>
        <taxon>Nematoda</taxon>
        <taxon>Chromadorea</taxon>
        <taxon>Rhabditida</taxon>
        <taxon>Spirurina</taxon>
        <taxon>Spiruromorpha</taxon>
        <taxon>Filarioidea</taxon>
        <taxon>Onchocercidae</taxon>
        <taxon>Loa</taxon>
    </lineage>
</organism>
<accession>A0A1S0UA17</accession>
<reference evidence="1" key="1">
    <citation type="submission" date="2012-04" db="EMBL/GenBank/DDBJ databases">
        <title>The Genome Sequence of Loa loa.</title>
        <authorList>
            <consortium name="The Broad Institute Genome Sequencing Platform"/>
            <consortium name="Broad Institute Genome Sequencing Center for Infectious Disease"/>
            <person name="Nutman T.B."/>
            <person name="Fink D.L."/>
            <person name="Russ C."/>
            <person name="Young S."/>
            <person name="Zeng Q."/>
            <person name="Gargeya S."/>
            <person name="Alvarado L."/>
            <person name="Berlin A."/>
            <person name="Chapman S.B."/>
            <person name="Chen Z."/>
            <person name="Freedman E."/>
            <person name="Gellesch M."/>
            <person name="Goldberg J."/>
            <person name="Griggs A."/>
            <person name="Gujja S."/>
            <person name="Heilman E.R."/>
            <person name="Heiman D."/>
            <person name="Howarth C."/>
            <person name="Mehta T."/>
            <person name="Neiman D."/>
            <person name="Pearson M."/>
            <person name="Roberts A."/>
            <person name="Saif S."/>
            <person name="Shea T."/>
            <person name="Shenoy N."/>
            <person name="Sisk P."/>
            <person name="Stolte C."/>
            <person name="Sykes S."/>
            <person name="White J."/>
            <person name="Yandava C."/>
            <person name="Haas B."/>
            <person name="Henn M.R."/>
            <person name="Nusbaum C."/>
            <person name="Birren B."/>
        </authorList>
    </citation>
    <scope>NUCLEOTIDE SEQUENCE [LARGE SCALE GENOMIC DNA]</scope>
</reference>
<proteinExistence type="predicted"/>
<dbReference type="CTD" id="9938382"/>
<dbReference type="GeneID" id="9938382"/>
<gene>
    <name evidence="1" type="ORF">LOAG_01012</name>
</gene>
<name>A0A1S0UA17_LOALO</name>
<dbReference type="KEGG" id="loa:LOAG_01012"/>
<sequence>MNSSADDYLTDSHNCKDNDTMIGETVAWTPSLMISECFEVYRIRINNFRDIYVKCFRKYSRKQAYKSNQSAKCLLAIGAILSQLQHIAKYYRCSFKCCKNRRMISNMLCHKFPNSKIRTAYFLFSIHSNDDESYKGKQQSGEEEQEGINHALFKSNFEQRLRQC</sequence>
<dbReference type="InParanoid" id="A0A1S0UA17"/>
<protein>
    <submittedName>
        <fullName evidence="1">Uncharacterized protein</fullName>
    </submittedName>
</protein>